<dbReference type="InterPro" id="IPR013685">
    <property type="entry name" value="POTRA_FtsQ_type"/>
</dbReference>
<evidence type="ECO:0000256" key="6">
    <source>
        <dbReference type="SAM" id="Phobius"/>
    </source>
</evidence>
<keyword evidence="2" id="KW-0132">Cell division</keyword>
<sequence>METQEQMEERPRRRRKKKGHRLYALLVIILGLAIIVLAVLLLFHVQKVEIEGNEYCTDGEILEAVQNDRFSGNSLYVIGKYLLGRGESPPCLDSITVGLKTPWTLRVTVKEKAIVGYMYDGQEYAYFDKEGLVVKKDAVYIEGVPCVEGIEVKEINLYKPLESENSQIFEEILEASDELKKDDLSTSKIVCQDSRIYLYIGKVCVSLGNHVTLEKIDQIAPILEKLEGKEGTLHLENYSEGKETITFDVGEFPEEISDD</sequence>
<name>A0A9D1UDT6_9FIRM</name>
<keyword evidence="6" id="KW-0472">Membrane</keyword>
<dbReference type="EMBL" id="DXGF01000023">
    <property type="protein sequence ID" value="HIW82921.1"/>
    <property type="molecule type" value="Genomic_DNA"/>
</dbReference>
<dbReference type="GO" id="GO:0005886">
    <property type="term" value="C:plasma membrane"/>
    <property type="evidence" value="ECO:0007669"/>
    <property type="project" value="TreeGrafter"/>
</dbReference>
<evidence type="ECO:0000256" key="3">
    <source>
        <dbReference type="ARBA" id="ARBA00022692"/>
    </source>
</evidence>
<keyword evidence="5" id="KW-0131">Cell cycle</keyword>
<feature type="transmembrane region" description="Helical" evidence="6">
    <location>
        <begin position="21"/>
        <end position="43"/>
    </location>
</feature>
<keyword evidence="4 6" id="KW-1133">Transmembrane helix</keyword>
<protein>
    <submittedName>
        <fullName evidence="8">FtsQ-type POTRA domain-containing protein</fullName>
    </submittedName>
</protein>
<feature type="domain" description="POTRA" evidence="7">
    <location>
        <begin position="43"/>
        <end position="111"/>
    </location>
</feature>
<dbReference type="InterPro" id="IPR050487">
    <property type="entry name" value="FtsQ_DivIB"/>
</dbReference>
<reference evidence="8" key="2">
    <citation type="submission" date="2021-04" db="EMBL/GenBank/DDBJ databases">
        <authorList>
            <person name="Gilroy R."/>
        </authorList>
    </citation>
    <scope>NUCLEOTIDE SEQUENCE</scope>
    <source>
        <strain evidence="8">ChiSxjej1B13-11762</strain>
    </source>
</reference>
<comment type="caution">
    <text evidence="8">The sequence shown here is derived from an EMBL/GenBank/DDBJ whole genome shotgun (WGS) entry which is preliminary data.</text>
</comment>
<keyword evidence="3 6" id="KW-0812">Transmembrane</keyword>
<dbReference type="Pfam" id="PF08478">
    <property type="entry name" value="POTRA_1"/>
    <property type="match status" value="1"/>
</dbReference>
<evidence type="ECO:0000259" key="7">
    <source>
        <dbReference type="Pfam" id="PF08478"/>
    </source>
</evidence>
<evidence type="ECO:0000313" key="9">
    <source>
        <dbReference type="Proteomes" id="UP000824263"/>
    </source>
</evidence>
<gene>
    <name evidence="8" type="ORF">H9873_01150</name>
</gene>
<dbReference type="PANTHER" id="PTHR37820">
    <property type="entry name" value="CELL DIVISION PROTEIN DIVIB"/>
    <property type="match status" value="1"/>
</dbReference>
<evidence type="ECO:0000256" key="2">
    <source>
        <dbReference type="ARBA" id="ARBA00022618"/>
    </source>
</evidence>
<reference evidence="8" key="1">
    <citation type="journal article" date="2021" name="PeerJ">
        <title>Extensive microbial diversity within the chicken gut microbiome revealed by metagenomics and culture.</title>
        <authorList>
            <person name="Gilroy R."/>
            <person name="Ravi A."/>
            <person name="Getino M."/>
            <person name="Pursley I."/>
            <person name="Horton D.L."/>
            <person name="Alikhan N.F."/>
            <person name="Baker D."/>
            <person name="Gharbi K."/>
            <person name="Hall N."/>
            <person name="Watson M."/>
            <person name="Adriaenssens E.M."/>
            <person name="Foster-Nyarko E."/>
            <person name="Jarju S."/>
            <person name="Secka A."/>
            <person name="Antonio M."/>
            <person name="Oren A."/>
            <person name="Chaudhuri R.R."/>
            <person name="La Ragione R."/>
            <person name="Hildebrand F."/>
            <person name="Pallen M.J."/>
        </authorList>
    </citation>
    <scope>NUCLEOTIDE SEQUENCE</scope>
    <source>
        <strain evidence="8">ChiSxjej1B13-11762</strain>
    </source>
</reference>
<dbReference type="AlphaFoldDB" id="A0A9D1UDT6"/>
<dbReference type="GO" id="GO:0051301">
    <property type="term" value="P:cell division"/>
    <property type="evidence" value="ECO:0007669"/>
    <property type="project" value="UniProtKB-KW"/>
</dbReference>
<evidence type="ECO:0000313" key="8">
    <source>
        <dbReference type="EMBL" id="HIW82921.1"/>
    </source>
</evidence>
<proteinExistence type="predicted"/>
<evidence type="ECO:0000256" key="5">
    <source>
        <dbReference type="ARBA" id="ARBA00023306"/>
    </source>
</evidence>
<organism evidence="8 9">
    <name type="scientific">Candidatus Dorea gallistercoris</name>
    <dbReference type="NCBI Taxonomy" id="2838542"/>
    <lineage>
        <taxon>Bacteria</taxon>
        <taxon>Bacillati</taxon>
        <taxon>Bacillota</taxon>
        <taxon>Clostridia</taxon>
        <taxon>Lachnospirales</taxon>
        <taxon>Lachnospiraceae</taxon>
        <taxon>Dorea</taxon>
    </lineage>
</organism>
<dbReference type="PANTHER" id="PTHR37820:SF1">
    <property type="entry name" value="CELL DIVISION PROTEIN FTSQ"/>
    <property type="match status" value="1"/>
</dbReference>
<dbReference type="Proteomes" id="UP000824263">
    <property type="component" value="Unassembled WGS sequence"/>
</dbReference>
<accession>A0A9D1UDT6</accession>
<keyword evidence="1" id="KW-1003">Cell membrane</keyword>
<evidence type="ECO:0000256" key="1">
    <source>
        <dbReference type="ARBA" id="ARBA00022475"/>
    </source>
</evidence>
<evidence type="ECO:0000256" key="4">
    <source>
        <dbReference type="ARBA" id="ARBA00022989"/>
    </source>
</evidence>